<dbReference type="Proteomes" id="UP000070163">
    <property type="component" value="Unassembled WGS sequence"/>
</dbReference>
<comment type="caution">
    <text evidence="2">The sequence shown here is derived from an EMBL/GenBank/DDBJ whole genome shotgun (WGS) entry which is preliminary data.</text>
</comment>
<organism evidence="2 3">
    <name type="scientific">candidate division MSBL1 archaeon SCGC-AAA259A05</name>
    <dbReference type="NCBI Taxonomy" id="1698259"/>
    <lineage>
        <taxon>Archaea</taxon>
        <taxon>Methanobacteriati</taxon>
        <taxon>Methanobacteriota</taxon>
        <taxon>candidate division MSBL1</taxon>
    </lineage>
</organism>
<gene>
    <name evidence="2" type="ORF">AKJ57_03450</name>
</gene>
<dbReference type="InterPro" id="IPR001279">
    <property type="entry name" value="Metallo-B-lactamas"/>
</dbReference>
<dbReference type="EMBL" id="LHXJ01000035">
    <property type="protein sequence ID" value="KXA90844.1"/>
    <property type="molecule type" value="Genomic_DNA"/>
</dbReference>
<sequence length="516" mass="60195">MASVTFYGGIGEIGGNVILVEEEDSRILLDFGMDFTRENEYFSEYLKPRKAHGIEDFLELDMLPDINGIYREDYLQHLGKEPEKEPSVDALFITHGHLDHMGYVHFLRSDIPIYCTPTTKVMMEVRQESEATSFNEYSEKMRSFYLRKKSRGGLTRLRKNDGKYDSVEIDPIEKRSVTGMEDGRTVDVGSFEVTSVHVNHSLPGPCGYLVETPETRMVYTGDLRLHGYRSDRTENFIQKSREFEPDVLICEGTNIGQEEITPEREVRKKISGCLAEEEESAFVNFPVFDLERMLSVLRAAEENDRNLVVQLKQAFLLRNLEENDLLPWSELSLSNDSMNILLPKKSWGTIMHKFRTPGGKWKTIDRIEMDDENRRKLIAWDYKKWERDFVFDESSVPGGEVKDRLDDYLIYMDYYKLKDLIDLEVKGGSFLWSRTEPFTPDMKIDQQRVHNWLRHFNLSMKKAHASGHLSESQLEEMVETITPEMLLPVHTERPEWFKRFAVNLPEVAYGRIIEIY</sequence>
<proteinExistence type="predicted"/>
<evidence type="ECO:0000313" key="2">
    <source>
        <dbReference type="EMBL" id="KXA90844.1"/>
    </source>
</evidence>
<evidence type="ECO:0000313" key="3">
    <source>
        <dbReference type="Proteomes" id="UP000070163"/>
    </source>
</evidence>
<dbReference type="PANTHER" id="PTHR43694:SF1">
    <property type="entry name" value="RIBONUCLEASE J"/>
    <property type="match status" value="1"/>
</dbReference>
<keyword evidence="3" id="KW-1185">Reference proteome</keyword>
<dbReference type="Gene3D" id="3.60.15.10">
    <property type="entry name" value="Ribonuclease Z/Hydroxyacylglutathione hydrolase-like"/>
    <property type="match status" value="2"/>
</dbReference>
<dbReference type="InterPro" id="IPR036866">
    <property type="entry name" value="RibonucZ/Hydroxyglut_hydro"/>
</dbReference>
<reference evidence="2 3" key="1">
    <citation type="journal article" date="2016" name="Sci. Rep.">
        <title>Metabolic traits of an uncultured archaeal lineage -MSBL1- from brine pools of the Red Sea.</title>
        <authorList>
            <person name="Mwirichia R."/>
            <person name="Alam I."/>
            <person name="Rashid M."/>
            <person name="Vinu M."/>
            <person name="Ba-Alawi W."/>
            <person name="Anthony Kamau A."/>
            <person name="Kamanda Ngugi D."/>
            <person name="Goker M."/>
            <person name="Klenk H.P."/>
            <person name="Bajic V."/>
            <person name="Stingl U."/>
        </authorList>
    </citation>
    <scope>NUCLEOTIDE SEQUENCE [LARGE SCALE GENOMIC DNA]</scope>
    <source>
        <strain evidence="2">SCGC-AAA259A05</strain>
    </source>
</reference>
<name>A0A133U9H6_9EURY</name>
<feature type="domain" description="Metallo-beta-lactamase" evidence="1">
    <location>
        <begin position="14"/>
        <end position="252"/>
    </location>
</feature>
<evidence type="ECO:0000259" key="1">
    <source>
        <dbReference type="SMART" id="SM00849"/>
    </source>
</evidence>
<accession>A0A133U9H6</accession>
<dbReference type="AlphaFoldDB" id="A0A133U9H6"/>
<protein>
    <recommendedName>
        <fullName evidence="1">Metallo-beta-lactamase domain-containing protein</fullName>
    </recommendedName>
</protein>
<dbReference type="SUPFAM" id="SSF56281">
    <property type="entry name" value="Metallo-hydrolase/oxidoreductase"/>
    <property type="match status" value="1"/>
</dbReference>
<dbReference type="Pfam" id="PF00753">
    <property type="entry name" value="Lactamase_B"/>
    <property type="match status" value="1"/>
</dbReference>
<dbReference type="SMART" id="SM00849">
    <property type="entry name" value="Lactamase_B"/>
    <property type="match status" value="1"/>
</dbReference>
<dbReference type="PANTHER" id="PTHR43694">
    <property type="entry name" value="RIBONUCLEASE J"/>
    <property type="match status" value="1"/>
</dbReference>
<dbReference type="CDD" id="cd07732">
    <property type="entry name" value="metallo-hydrolase-like_MBL-fold"/>
    <property type="match status" value="1"/>
</dbReference>